<sequence length="364" mass="39847">MSQSSSMPRHVLLRYLSMALLTRVIFCGAVLVGLLEILALLEQTTPILQRHLGVQGILSFAAMRAPFLLAGALPLSVLIGALLMLTQMTLASEIAILRACGLSTFGLYKYLIPATLVIGFAGVVLDDQVTPRSEQALAAWWNRTDPHPENGHAFWFHDGNRIAHIGYTSDGGNMLTKVDIYIRDASGRLQQILHAKSADYTHTRGWLLHNVDSITVEGEKTTRLPSVQDMSWDTSLHPWEFIRLSAENPPLSSTTILGMLRGRLPSHTSPGFLEAGLLERFLRPASLLVLLLIALPTIYIPPRTGTRSWVPVWCLGSGLLFIIVQGMLRAMGNAGLLPPAIATIPALIIFTLGAITVLLRNETR</sequence>
<dbReference type="GO" id="GO:0043190">
    <property type="term" value="C:ATP-binding cassette (ABC) transporter complex"/>
    <property type="evidence" value="ECO:0007669"/>
    <property type="project" value="TreeGrafter"/>
</dbReference>
<feature type="transmembrane region" description="Helical" evidence="6">
    <location>
        <begin position="61"/>
        <end position="86"/>
    </location>
</feature>
<evidence type="ECO:0000313" key="7">
    <source>
        <dbReference type="EMBL" id="AOW46434.1"/>
    </source>
</evidence>
<feature type="transmembrane region" description="Helical" evidence="6">
    <location>
        <begin position="281"/>
        <end position="301"/>
    </location>
</feature>
<evidence type="ECO:0000256" key="4">
    <source>
        <dbReference type="ARBA" id="ARBA00022989"/>
    </source>
</evidence>
<reference evidence="7" key="2">
    <citation type="submission" date="2016-04" db="EMBL/GenBank/DDBJ databases">
        <authorList>
            <person name="Evans L.H."/>
            <person name="Alamgir A."/>
            <person name="Owens N."/>
            <person name="Weber N.D."/>
            <person name="Virtaneva K."/>
            <person name="Barbian K."/>
            <person name="Babar A."/>
            <person name="Rosenke K."/>
        </authorList>
    </citation>
    <scope>NUCLEOTIDE SEQUENCE [LARGE SCALE GENOMIC DNA]</scope>
    <source>
        <strain evidence="7">LMG 1590</strain>
    </source>
</reference>
<dbReference type="RefSeq" id="WP_019088418.1">
    <property type="nucleotide sequence ID" value="NZ_CP015164.1"/>
</dbReference>
<reference evidence="9" key="1">
    <citation type="submission" date="2016-04" db="EMBL/GenBank/DDBJ databases">
        <authorList>
            <person name="Jeon C.O."/>
            <person name="Cho G.Y."/>
            <person name="Jeong H.I."/>
            <person name="Kim K.H."/>
        </authorList>
    </citation>
    <scope>NUCLEOTIDE SEQUENCE [LARGE SCALE GENOMIC DNA]</scope>
    <source>
        <strain evidence="9">LMG 1590</strain>
    </source>
</reference>
<evidence type="ECO:0000313" key="10">
    <source>
        <dbReference type="Proteomes" id="UP000195633"/>
    </source>
</evidence>
<evidence type="ECO:0000256" key="3">
    <source>
        <dbReference type="ARBA" id="ARBA00022692"/>
    </source>
</evidence>
<feature type="transmembrane region" description="Helical" evidence="6">
    <location>
        <begin position="107"/>
        <end position="125"/>
    </location>
</feature>
<dbReference type="KEGG" id="aasc:A4S02_06275"/>
<evidence type="ECO:0000313" key="9">
    <source>
        <dbReference type="Proteomes" id="UP000175973"/>
    </source>
</evidence>
<dbReference type="InterPro" id="IPR005495">
    <property type="entry name" value="LptG/LptF_permease"/>
</dbReference>
<gene>
    <name evidence="7" type="ORF">A4S02_06275</name>
    <name evidence="8" type="ORF">S101447_02247</name>
</gene>
<protein>
    <submittedName>
        <fullName evidence="7">Transporter</fullName>
    </submittedName>
</protein>
<dbReference type="AlphaFoldDB" id="A0A1D8QVV8"/>
<dbReference type="Proteomes" id="UP000195633">
    <property type="component" value="Chromosome"/>
</dbReference>
<comment type="subcellular location">
    <subcellularLocation>
        <location evidence="1">Cell membrane</location>
        <topology evidence="1">Multi-pass membrane protein</topology>
    </subcellularLocation>
</comment>
<reference evidence="8 10" key="3">
    <citation type="submission" date="2017-05" db="EMBL/GenBank/DDBJ databases">
        <title>Genome sequence of Acetobacter pasteurianus subsp. ascendens strain SRCM101447.</title>
        <authorList>
            <person name="Cho S.H."/>
        </authorList>
    </citation>
    <scope>NUCLEOTIDE SEQUENCE [LARGE SCALE GENOMIC DNA]</scope>
    <source>
        <strain evidence="8 10">SRCM101447</strain>
    </source>
</reference>
<dbReference type="PANTHER" id="PTHR33529">
    <property type="entry name" value="SLR0882 PROTEIN-RELATED"/>
    <property type="match status" value="1"/>
</dbReference>
<keyword evidence="5 6" id="KW-0472">Membrane</keyword>
<feature type="transmembrane region" description="Helical" evidence="6">
    <location>
        <begin position="340"/>
        <end position="359"/>
    </location>
</feature>
<organism evidence="7 9">
    <name type="scientific">Acetobacter ascendens</name>
    <dbReference type="NCBI Taxonomy" id="481146"/>
    <lineage>
        <taxon>Bacteria</taxon>
        <taxon>Pseudomonadati</taxon>
        <taxon>Pseudomonadota</taxon>
        <taxon>Alphaproteobacteria</taxon>
        <taxon>Acetobacterales</taxon>
        <taxon>Acetobacteraceae</taxon>
        <taxon>Acetobacter</taxon>
    </lineage>
</organism>
<dbReference type="STRING" id="481146.A4S02_06275"/>
<feature type="transmembrane region" description="Helical" evidence="6">
    <location>
        <begin position="308"/>
        <end position="328"/>
    </location>
</feature>
<dbReference type="GO" id="GO:0015920">
    <property type="term" value="P:lipopolysaccharide transport"/>
    <property type="evidence" value="ECO:0007669"/>
    <property type="project" value="TreeGrafter"/>
</dbReference>
<dbReference type="EMBL" id="CP021524">
    <property type="protein sequence ID" value="ARW11299.1"/>
    <property type="molecule type" value="Genomic_DNA"/>
</dbReference>
<feature type="transmembrane region" description="Helical" evidence="6">
    <location>
        <begin position="20"/>
        <end position="41"/>
    </location>
</feature>
<accession>A0A1D8QVV8</accession>
<keyword evidence="4 6" id="KW-1133">Transmembrane helix</keyword>
<proteinExistence type="predicted"/>
<name>A0A1D8QVV8_9PROT</name>
<keyword evidence="3 6" id="KW-0812">Transmembrane</keyword>
<evidence type="ECO:0000256" key="1">
    <source>
        <dbReference type="ARBA" id="ARBA00004651"/>
    </source>
</evidence>
<evidence type="ECO:0000256" key="5">
    <source>
        <dbReference type="ARBA" id="ARBA00023136"/>
    </source>
</evidence>
<evidence type="ECO:0000256" key="6">
    <source>
        <dbReference type="SAM" id="Phobius"/>
    </source>
</evidence>
<dbReference type="Pfam" id="PF03739">
    <property type="entry name" value="LptF_LptG"/>
    <property type="match status" value="1"/>
</dbReference>
<evidence type="ECO:0000256" key="2">
    <source>
        <dbReference type="ARBA" id="ARBA00022475"/>
    </source>
</evidence>
<keyword evidence="2" id="KW-1003">Cell membrane</keyword>
<keyword evidence="9" id="KW-1185">Reference proteome</keyword>
<dbReference type="EMBL" id="CP015164">
    <property type="protein sequence ID" value="AOW46434.1"/>
    <property type="molecule type" value="Genomic_DNA"/>
</dbReference>
<dbReference type="PANTHER" id="PTHR33529:SF2">
    <property type="entry name" value="LIPOPOLYSACCHARIDE EXPORT SYSTEM PERMEASE PROTEIN LPTG"/>
    <property type="match status" value="1"/>
</dbReference>
<evidence type="ECO:0000313" key="8">
    <source>
        <dbReference type="EMBL" id="ARW11299.1"/>
    </source>
</evidence>
<dbReference type="Proteomes" id="UP000175973">
    <property type="component" value="Chromosome"/>
</dbReference>